<dbReference type="GO" id="GO:0009313">
    <property type="term" value="P:oligosaccharide catabolic process"/>
    <property type="evidence" value="ECO:0007669"/>
    <property type="project" value="TreeGrafter"/>
</dbReference>
<dbReference type="AlphaFoldDB" id="A0A8S0XAT9"/>
<dbReference type="CDD" id="cd11333">
    <property type="entry name" value="AmyAc_SI_OligoGlu_DGase"/>
    <property type="match status" value="1"/>
</dbReference>
<keyword evidence="3" id="KW-0963">Cytoplasm</keyword>
<dbReference type="Pfam" id="PF00128">
    <property type="entry name" value="Alpha-amylase"/>
    <property type="match status" value="1"/>
</dbReference>
<dbReference type="SUPFAM" id="SSF51011">
    <property type="entry name" value="Glycosyl hydrolase domain"/>
    <property type="match status" value="1"/>
</dbReference>
<feature type="domain" description="Glycosyl hydrolase family 13 catalytic" evidence="6">
    <location>
        <begin position="16"/>
        <end position="422"/>
    </location>
</feature>
<reference evidence="7" key="2">
    <citation type="submission" date="2020-01" db="EMBL/GenBank/DDBJ databases">
        <authorList>
            <person name="Hornung B."/>
        </authorList>
    </citation>
    <scope>NUCLEOTIDE SEQUENCE</scope>
    <source>
        <strain evidence="7">PacBioINE</strain>
    </source>
</reference>
<dbReference type="FunFam" id="2.60.40.1180:FF:000007">
    <property type="entry name" value="Sucrose isomerase"/>
    <property type="match status" value="1"/>
</dbReference>
<evidence type="ECO:0000259" key="6">
    <source>
        <dbReference type="SMART" id="SM00642"/>
    </source>
</evidence>
<dbReference type="FunFam" id="3.90.400.10:FF:000002">
    <property type="entry name" value="Sucrose isomerase"/>
    <property type="match status" value="1"/>
</dbReference>
<evidence type="ECO:0000313" key="9">
    <source>
        <dbReference type="Proteomes" id="UP001071230"/>
    </source>
</evidence>
<evidence type="ECO:0000256" key="1">
    <source>
        <dbReference type="ARBA" id="ARBA00004496"/>
    </source>
</evidence>
<evidence type="ECO:0000256" key="2">
    <source>
        <dbReference type="ARBA" id="ARBA00008061"/>
    </source>
</evidence>
<keyword evidence="5" id="KW-0326">Glycosidase</keyword>
<accession>A0A8S0XAT9</accession>
<dbReference type="EMBL" id="LR746496">
    <property type="protein sequence ID" value="CAA7600386.1"/>
    <property type="molecule type" value="Genomic_DNA"/>
</dbReference>
<dbReference type="GO" id="GO:0004556">
    <property type="term" value="F:alpha-amylase activity"/>
    <property type="evidence" value="ECO:0007669"/>
    <property type="project" value="TreeGrafter"/>
</dbReference>
<comment type="similarity">
    <text evidence="2">Belongs to the glycosyl hydrolase 13 family.</text>
</comment>
<dbReference type="GO" id="GO:0005737">
    <property type="term" value="C:cytoplasm"/>
    <property type="evidence" value="ECO:0007669"/>
    <property type="project" value="UniProtKB-SubCell"/>
</dbReference>
<evidence type="ECO:0000256" key="5">
    <source>
        <dbReference type="ARBA" id="ARBA00023295"/>
    </source>
</evidence>
<dbReference type="EMBL" id="CDGJ01000068">
    <property type="protein sequence ID" value="CEJ07908.1"/>
    <property type="molecule type" value="Genomic_DNA"/>
</dbReference>
<dbReference type="Proteomes" id="UP000836597">
    <property type="component" value="Chromosome"/>
</dbReference>
<dbReference type="InterPro" id="IPR045857">
    <property type="entry name" value="O16G_dom_2"/>
</dbReference>
<dbReference type="SUPFAM" id="SSF51445">
    <property type="entry name" value="(Trans)glycosidases"/>
    <property type="match status" value="1"/>
</dbReference>
<evidence type="ECO:0000313" key="7">
    <source>
        <dbReference type="EMBL" id="CAA7600386.1"/>
    </source>
</evidence>
<dbReference type="FunFam" id="3.20.20.80:FF:000014">
    <property type="entry name" value="Alpha,alpha-phosphotrehalase"/>
    <property type="match status" value="1"/>
</dbReference>
<proteinExistence type="inferred from homology"/>
<reference evidence="8" key="1">
    <citation type="submission" date="2014-11" db="EMBL/GenBank/DDBJ databases">
        <authorList>
            <person name="Hornung B.V."/>
        </authorList>
    </citation>
    <scope>NUCLEOTIDE SEQUENCE</scope>
    <source>
        <strain evidence="8">INE</strain>
    </source>
</reference>
<dbReference type="KEGG" id="aacx:DEACI_1039"/>
<dbReference type="Gene3D" id="3.90.400.10">
    <property type="entry name" value="Oligo-1,6-glucosidase, Domain 2"/>
    <property type="match status" value="1"/>
</dbReference>
<dbReference type="FunFam" id="3.20.20.80:FF:000064">
    <property type="entry name" value="Oligo-1,6-glucosidase"/>
    <property type="match status" value="1"/>
</dbReference>
<name>A0A8S0XAT9_9FIRM</name>
<dbReference type="InterPro" id="IPR017853">
    <property type="entry name" value="GH"/>
</dbReference>
<dbReference type="SMART" id="SM00642">
    <property type="entry name" value="Aamy"/>
    <property type="match status" value="1"/>
</dbReference>
<evidence type="ECO:0000256" key="4">
    <source>
        <dbReference type="ARBA" id="ARBA00022801"/>
    </source>
</evidence>
<dbReference type="PANTHER" id="PTHR10357">
    <property type="entry name" value="ALPHA-AMYLASE FAMILY MEMBER"/>
    <property type="match status" value="1"/>
</dbReference>
<comment type="subcellular location">
    <subcellularLocation>
        <location evidence="1">Cytoplasm</location>
    </subcellularLocation>
</comment>
<dbReference type="PANTHER" id="PTHR10357:SF184">
    <property type="entry name" value="OLIGO-1,6-GLUCOSIDASE 1"/>
    <property type="match status" value="1"/>
</dbReference>
<organism evidence="7">
    <name type="scientific">Acididesulfobacillus acetoxydans</name>
    <dbReference type="NCBI Taxonomy" id="1561005"/>
    <lineage>
        <taxon>Bacteria</taxon>
        <taxon>Bacillati</taxon>
        <taxon>Bacillota</taxon>
        <taxon>Clostridia</taxon>
        <taxon>Eubacteriales</taxon>
        <taxon>Peptococcaceae</taxon>
        <taxon>Acididesulfobacillus</taxon>
    </lineage>
</organism>
<dbReference type="Gene3D" id="3.20.20.80">
    <property type="entry name" value="Glycosidases"/>
    <property type="match status" value="1"/>
</dbReference>
<keyword evidence="4 7" id="KW-0378">Hydrolase</keyword>
<dbReference type="InterPro" id="IPR013780">
    <property type="entry name" value="Glyco_hydro_b"/>
</dbReference>
<sequence length="591" mass="69156">MNDLERTWWKEGVVYQIYPRSFQDSNGDGIGDLRGILSRLDYLQRLGVTILWLSPVYRSPNYDNGYDISDYYAIMPEFGTMADWEDLLAEVHRRGMRLIMDLVVNHTSDEHPWFIASRDRESPYRGYYIWRPGKEDGREPNNWASEFGGSAWEFDEASGEYYLHLFSRRQPDLNWENRSLRLDIYRMMTWWLEKGIDGFRMDVINLISKDQTLPDAKRESPGSPAWGRKFYRNGPRLQYFLREMHAKVLSKYDIMTVGETPGVDPDKAQALAGEDRHELSMVFQFQLLEIDYEAGDKWKIVPWKLSDFKKIISSWQDGLEGTGWNSLFLNNHDQPRAVSRFGDDTVFRVQSAKMLATLTHTLQGTPYIYQGEEIGMTNVRFPEISSYRDIDTLNFYEEGLRSGLSREEVLKTIWARGRDNARTPIPWDETENGGFTSGAPWLNLNPNYAEINVKKSLNEPDSVFYYYQRLIELRKERRLLVYGDYHLLLPEDEQVFAYLRTPRIRGGRCFTEKQLEEVKKVEEELFRDTGKEMILVVLNFSAQPATFVLPEKAAFSIYHLLLCNYPTGQEAPLRLELRPFEARVYTLEACP</sequence>
<evidence type="ECO:0000313" key="8">
    <source>
        <dbReference type="EMBL" id="CEJ07908.1"/>
    </source>
</evidence>
<dbReference type="NCBIfam" id="NF008183">
    <property type="entry name" value="PRK10933.1"/>
    <property type="match status" value="1"/>
</dbReference>
<gene>
    <name evidence="7" type="ORF">DEACI_1039</name>
    <name evidence="8" type="ORF">DEACI_2380</name>
</gene>
<keyword evidence="9" id="KW-1185">Reference proteome</keyword>
<dbReference type="InterPro" id="IPR006047">
    <property type="entry name" value="GH13_cat_dom"/>
</dbReference>
<dbReference type="Gene3D" id="2.60.40.1180">
    <property type="entry name" value="Golgi alpha-mannosidase II"/>
    <property type="match status" value="1"/>
</dbReference>
<dbReference type="Proteomes" id="UP001071230">
    <property type="component" value="Unassembled WGS sequence"/>
</dbReference>
<protein>
    <submittedName>
        <fullName evidence="7">Glycoside hydrolase superfamily</fullName>
    </submittedName>
    <submittedName>
        <fullName evidence="8">Oligo-1,6-glucosidase</fullName>
    </submittedName>
</protein>
<evidence type="ECO:0000256" key="3">
    <source>
        <dbReference type="ARBA" id="ARBA00022490"/>
    </source>
</evidence>